<feature type="transmembrane region" description="Helical" evidence="1">
    <location>
        <begin position="37"/>
        <end position="59"/>
    </location>
</feature>
<dbReference type="KEGG" id="tra:Trad_1189"/>
<keyword evidence="3" id="KW-1185">Reference proteome</keyword>
<gene>
    <name evidence="2" type="ordered locus">Trad_1189</name>
</gene>
<reference evidence="3" key="1">
    <citation type="submission" date="2010-05" db="EMBL/GenBank/DDBJ databases">
        <title>The complete genome of Truepera radiovictris DSM 17093.</title>
        <authorList>
            <consortium name="US DOE Joint Genome Institute (JGI-PGF)"/>
            <person name="Lucas S."/>
            <person name="Copeland A."/>
            <person name="Lapidus A."/>
            <person name="Glavina del Rio T."/>
            <person name="Dalin E."/>
            <person name="Tice H."/>
            <person name="Bruce D."/>
            <person name="Goodwin L."/>
            <person name="Pitluck S."/>
            <person name="Kyrpides N."/>
            <person name="Mavromatis K."/>
            <person name="Ovchinnikova G."/>
            <person name="Munk A.C."/>
            <person name="Detter J.C."/>
            <person name="Han C."/>
            <person name="Tapia R."/>
            <person name="Land M."/>
            <person name="Hauser L."/>
            <person name="Markowitz V."/>
            <person name="Cheng J.-F."/>
            <person name="Hugenholtz P."/>
            <person name="Woyke T."/>
            <person name="Wu D."/>
            <person name="Tindall B."/>
            <person name="Pomrenke H.G."/>
            <person name="Brambilla E."/>
            <person name="Klenk H.-P."/>
            <person name="Eisen J.A."/>
        </authorList>
    </citation>
    <scope>NUCLEOTIDE SEQUENCE [LARGE SCALE GENOMIC DNA]</scope>
    <source>
        <strain evidence="3">DSM 17093 / CIP 108686 / LMG 22925 / RQ-24</strain>
    </source>
</reference>
<evidence type="ECO:0000313" key="2">
    <source>
        <dbReference type="EMBL" id="ADI14313.1"/>
    </source>
</evidence>
<dbReference type="HOGENOM" id="CLU_2792835_0_0_0"/>
<evidence type="ECO:0000313" key="3">
    <source>
        <dbReference type="Proteomes" id="UP000000379"/>
    </source>
</evidence>
<dbReference type="RefSeq" id="WP_013177684.1">
    <property type="nucleotide sequence ID" value="NC_014221.1"/>
</dbReference>
<protein>
    <submittedName>
        <fullName evidence="2">Uncharacterized protein</fullName>
    </submittedName>
</protein>
<reference evidence="2 3" key="2">
    <citation type="journal article" date="2011" name="Stand. Genomic Sci.">
        <title>Complete genome sequence of Truepera radiovictrix type strain (RQ-24).</title>
        <authorList>
            <person name="Ivanova N."/>
            <person name="Rohde C."/>
            <person name="Munk C."/>
            <person name="Nolan M."/>
            <person name="Lucas S."/>
            <person name="Del Rio T.G."/>
            <person name="Tice H."/>
            <person name="Deshpande S."/>
            <person name="Cheng J.F."/>
            <person name="Tapia R."/>
            <person name="Han C."/>
            <person name="Goodwin L."/>
            <person name="Pitluck S."/>
            <person name="Liolios K."/>
            <person name="Mavromatis K."/>
            <person name="Mikhailova N."/>
            <person name="Pati A."/>
            <person name="Chen A."/>
            <person name="Palaniappan K."/>
            <person name="Land M."/>
            <person name="Hauser L."/>
            <person name="Chang Y.J."/>
            <person name="Jeffries C.D."/>
            <person name="Brambilla E."/>
            <person name="Rohde M."/>
            <person name="Goker M."/>
            <person name="Tindall B.J."/>
            <person name="Woyke T."/>
            <person name="Bristow J."/>
            <person name="Eisen J.A."/>
            <person name="Markowitz V."/>
            <person name="Hugenholtz P."/>
            <person name="Kyrpides N.C."/>
            <person name="Klenk H.P."/>
            <person name="Lapidus A."/>
        </authorList>
    </citation>
    <scope>NUCLEOTIDE SEQUENCE [LARGE SCALE GENOMIC DNA]</scope>
    <source>
        <strain evidence="3">DSM 17093 / CIP 108686 / LMG 22925 / RQ-24</strain>
    </source>
</reference>
<dbReference type="Proteomes" id="UP000000379">
    <property type="component" value="Chromosome"/>
</dbReference>
<name>D7CW50_TRURR</name>
<keyword evidence="1" id="KW-0812">Transmembrane</keyword>
<evidence type="ECO:0000256" key="1">
    <source>
        <dbReference type="SAM" id="Phobius"/>
    </source>
</evidence>
<proteinExistence type="predicted"/>
<accession>D7CW50</accession>
<dbReference type="STRING" id="649638.Trad_1189"/>
<organism evidence="2 3">
    <name type="scientific">Truepera radiovictrix (strain DSM 17093 / CIP 108686 / LMG 22925 / RQ-24)</name>
    <dbReference type="NCBI Taxonomy" id="649638"/>
    <lineage>
        <taxon>Bacteria</taxon>
        <taxon>Thermotogati</taxon>
        <taxon>Deinococcota</taxon>
        <taxon>Deinococci</taxon>
        <taxon>Trueperales</taxon>
        <taxon>Trueperaceae</taxon>
        <taxon>Truepera</taxon>
    </lineage>
</organism>
<sequence length="68" mass="7525">MSQKLWNRPSDPYYLLFIGAMIFLLEVFNGGSGWLEAALLALVAITLALPVVGVTRWLVRKMVDQGSS</sequence>
<dbReference type="EMBL" id="CP002049">
    <property type="protein sequence ID" value="ADI14313.1"/>
    <property type="molecule type" value="Genomic_DNA"/>
</dbReference>
<keyword evidence="1" id="KW-1133">Transmembrane helix</keyword>
<dbReference type="AlphaFoldDB" id="D7CW50"/>
<feature type="transmembrane region" description="Helical" evidence="1">
    <location>
        <begin position="12"/>
        <end position="31"/>
    </location>
</feature>
<keyword evidence="1" id="KW-0472">Membrane</keyword>